<dbReference type="GO" id="GO:0003886">
    <property type="term" value="F:DNA (cytosine-5-)-methyltransferase activity"/>
    <property type="evidence" value="ECO:0007669"/>
    <property type="project" value="UniProtKB-EC"/>
</dbReference>
<evidence type="ECO:0000259" key="9">
    <source>
        <dbReference type="PROSITE" id="PS51680"/>
    </source>
</evidence>
<dbReference type="EMBL" id="HBIS01003165">
    <property type="protein sequence ID" value="CAE0609029.1"/>
    <property type="molecule type" value="Transcribed_RNA"/>
</dbReference>
<keyword evidence="8" id="KW-0539">Nucleus</keyword>
<dbReference type="EMBL" id="HBIS01003164">
    <property type="protein sequence ID" value="CAE0609028.1"/>
    <property type="molecule type" value="Transcribed_RNA"/>
</dbReference>
<dbReference type="GO" id="GO:0032259">
    <property type="term" value="P:methylation"/>
    <property type="evidence" value="ECO:0007669"/>
    <property type="project" value="UniProtKB-KW"/>
</dbReference>
<reference evidence="12" key="1">
    <citation type="submission" date="2021-01" db="EMBL/GenBank/DDBJ databases">
        <authorList>
            <person name="Corre E."/>
            <person name="Pelletier E."/>
            <person name="Niang G."/>
            <person name="Scheremetjew M."/>
            <person name="Finn R."/>
            <person name="Kale V."/>
            <person name="Holt S."/>
            <person name="Cochrane G."/>
            <person name="Meng A."/>
            <person name="Brown T."/>
            <person name="Cohen L."/>
        </authorList>
    </citation>
    <scope>NUCLEOTIDE SEQUENCE</scope>
    <source>
        <strain evidence="12">CCMP1897</strain>
    </source>
</reference>
<dbReference type="Gene3D" id="3.40.50.150">
    <property type="entry name" value="Vaccinia Virus protein VP39"/>
    <property type="match status" value="1"/>
</dbReference>
<keyword evidence="7" id="KW-0238">DNA-binding</keyword>
<sequence>MEADGDEWLRCRNQRLEGRRREANKTKVGEEAWKPRPKDECALQLVWTQDVHGKPEHKHPLFQLEICTSCQKKMAMIHWEMKPRKDYPGYADTRCRCCGRDHVLQHCLVEKCNHRVCKRKPFARDHFCAMGICESCLNLFWGGDHREMNGALRLFWRCPFCRHQQKLAKHESPHLCLENWAATIQELNGSNRNLHEAVDVLEPERSIQKPTEPVVQEGENPRKREPKFANINELCAEQPMVEVVENLAQVGEDPLEMVVHPVVEVASPAKRLRTHSDSLDAAAPLGKCQPEAPCNQARSIENVLASSREREEEVKTAGANVSDFWETIDLLSSSDEDGGFHSLRRKVRAPKMSWPVNKAKSTRTPEELKIFLAPYESWCRDPDVKKNCPTLTDPALLTRMKQFEKPAFQWPKFLYEQVFVPSKNFTEIASTIHSHLWDEPLLAINSGGLFSTACRSRCYCTNLRGHKPITSAASSAPVKPVQDFLGWPHDRPWPAWASSAWFDNCLKTIVGLSCASPRSVTQIKQYIKANPRTRMHKPTEKDMLRKIRMYNLVPSQTGSTPDVLSLERVEELMGFAKGHTRSCDQFHTTDHQRRKMLGDSFQVDTVAYLLTPFVDMQKAGNLPPEGITVLSLFDGIGGALVALHKIGVKLNRVITCEKDELRRMVVRNWMQKHAPHAIHIEMDDIKDASKGPSNTTFIRSTMSKGPIHLVIGGSPCQNISMLNRVSGRKGSGRSGFSGDDSHLFFSYVNILRKCKEEHERKSRLRNIGC</sequence>
<dbReference type="GO" id="GO:0003677">
    <property type="term" value="F:DNA binding"/>
    <property type="evidence" value="ECO:0007669"/>
    <property type="project" value="UniProtKB-KW"/>
</dbReference>
<keyword evidence="6" id="KW-0677">Repeat</keyword>
<dbReference type="InterPro" id="IPR029063">
    <property type="entry name" value="SAM-dependent_MTases_sf"/>
</dbReference>
<evidence type="ECO:0000256" key="1">
    <source>
        <dbReference type="ARBA" id="ARBA00004123"/>
    </source>
</evidence>
<dbReference type="InterPro" id="IPR050390">
    <property type="entry name" value="C5-Methyltransferase"/>
</dbReference>
<dbReference type="InterPro" id="IPR030380">
    <property type="entry name" value="SAM_MeTfrase_DRM"/>
</dbReference>
<evidence type="ECO:0000256" key="5">
    <source>
        <dbReference type="ARBA" id="ARBA00022691"/>
    </source>
</evidence>
<evidence type="ECO:0000313" key="13">
    <source>
        <dbReference type="EMBL" id="CAE0609031.1"/>
    </source>
</evidence>
<dbReference type="Pfam" id="PF00145">
    <property type="entry name" value="DNA_methylase"/>
    <property type="match status" value="1"/>
</dbReference>
<comment type="subcellular location">
    <subcellularLocation>
        <location evidence="1">Nucleus</location>
    </subcellularLocation>
</comment>
<gene>
    <name evidence="10" type="ORF">PSAL00342_LOCUS2847</name>
    <name evidence="11" type="ORF">PSAL00342_LOCUS2848</name>
    <name evidence="12" type="ORF">PSAL00342_LOCUS2849</name>
    <name evidence="13" type="ORF">PSAL00342_LOCUS2850</name>
</gene>
<dbReference type="EMBL" id="HBIS01003167">
    <property type="protein sequence ID" value="CAE0609031.1"/>
    <property type="molecule type" value="Transcribed_RNA"/>
</dbReference>
<evidence type="ECO:0000313" key="11">
    <source>
        <dbReference type="EMBL" id="CAE0609029.1"/>
    </source>
</evidence>
<protein>
    <recommendedName>
        <fullName evidence="2">DNA (cytosine-5-)-methyltransferase</fullName>
        <ecNumber evidence="2">2.1.1.37</ecNumber>
    </recommendedName>
</protein>
<evidence type="ECO:0000256" key="6">
    <source>
        <dbReference type="ARBA" id="ARBA00022737"/>
    </source>
</evidence>
<keyword evidence="4" id="KW-0808">Transferase</keyword>
<evidence type="ECO:0000313" key="10">
    <source>
        <dbReference type="EMBL" id="CAE0609028.1"/>
    </source>
</evidence>
<evidence type="ECO:0000256" key="3">
    <source>
        <dbReference type="ARBA" id="ARBA00022603"/>
    </source>
</evidence>
<evidence type="ECO:0000256" key="8">
    <source>
        <dbReference type="ARBA" id="ARBA00023242"/>
    </source>
</evidence>
<keyword evidence="3" id="KW-0489">Methyltransferase</keyword>
<dbReference type="PANTHER" id="PTHR23068:SF25">
    <property type="entry name" value="DNA (CYTOSINE-5)-METHYLTRANSFERASE DRM2"/>
    <property type="match status" value="1"/>
</dbReference>
<keyword evidence="5" id="KW-0949">S-adenosyl-L-methionine</keyword>
<dbReference type="EMBL" id="HBIS01003166">
    <property type="protein sequence ID" value="CAE0609030.1"/>
    <property type="molecule type" value="Transcribed_RNA"/>
</dbReference>
<name>A0A6U9QIX2_9CHLO</name>
<proteinExistence type="predicted"/>
<accession>A0A6U9QIX2</accession>
<dbReference type="EC" id="2.1.1.37" evidence="2"/>
<dbReference type="PANTHER" id="PTHR23068">
    <property type="entry name" value="DNA CYTOSINE-5- -METHYLTRANSFERASE 3-RELATED"/>
    <property type="match status" value="1"/>
</dbReference>
<dbReference type="SUPFAM" id="SSF53335">
    <property type="entry name" value="S-adenosyl-L-methionine-dependent methyltransferases"/>
    <property type="match status" value="1"/>
</dbReference>
<evidence type="ECO:0000256" key="7">
    <source>
        <dbReference type="ARBA" id="ARBA00023125"/>
    </source>
</evidence>
<feature type="domain" description="SAM-dependent MTase DRM-type" evidence="9">
    <location>
        <begin position="624"/>
        <end position="761"/>
    </location>
</feature>
<dbReference type="PROSITE" id="PS51680">
    <property type="entry name" value="SAM_MT_DRM"/>
    <property type="match status" value="1"/>
</dbReference>
<organism evidence="12">
    <name type="scientific">Picocystis salinarum</name>
    <dbReference type="NCBI Taxonomy" id="88271"/>
    <lineage>
        <taxon>Eukaryota</taxon>
        <taxon>Viridiplantae</taxon>
        <taxon>Chlorophyta</taxon>
        <taxon>Picocystophyceae</taxon>
        <taxon>Picocystales</taxon>
        <taxon>Picocystaceae</taxon>
        <taxon>Picocystis</taxon>
    </lineage>
</organism>
<dbReference type="AlphaFoldDB" id="A0A6U9QIX2"/>
<evidence type="ECO:0000256" key="2">
    <source>
        <dbReference type="ARBA" id="ARBA00011975"/>
    </source>
</evidence>
<dbReference type="InterPro" id="IPR001525">
    <property type="entry name" value="C5_MeTfrase"/>
</dbReference>
<dbReference type="GO" id="GO:0005634">
    <property type="term" value="C:nucleus"/>
    <property type="evidence" value="ECO:0007669"/>
    <property type="project" value="UniProtKB-SubCell"/>
</dbReference>
<evidence type="ECO:0000313" key="12">
    <source>
        <dbReference type="EMBL" id="CAE0609030.1"/>
    </source>
</evidence>
<evidence type="ECO:0000256" key="4">
    <source>
        <dbReference type="ARBA" id="ARBA00022679"/>
    </source>
</evidence>